<protein>
    <submittedName>
        <fullName evidence="1">Iron-sulfur cluster repair di-iron protein, ric</fullName>
    </submittedName>
</protein>
<dbReference type="RefSeq" id="WP_161920334.1">
    <property type="nucleotide sequence ID" value="NZ_JAACYS010000024.1"/>
</dbReference>
<accession>A0ABX0A7S6</accession>
<reference evidence="1 2" key="1">
    <citation type="submission" date="2020-01" db="EMBL/GenBank/DDBJ databases">
        <title>A novel Bacillus sp. from Pasinler.</title>
        <authorList>
            <person name="Adiguzel A."/>
            <person name="Ay H."/>
            <person name="Baltaci M.O."/>
        </authorList>
    </citation>
    <scope>NUCLEOTIDE SEQUENCE [LARGE SCALE GENOMIC DNA]</scope>
    <source>
        <strain evidence="1 2">P1</strain>
    </source>
</reference>
<evidence type="ECO:0000313" key="2">
    <source>
        <dbReference type="Proteomes" id="UP000743899"/>
    </source>
</evidence>
<dbReference type="EMBL" id="JAACYS010000024">
    <property type="protein sequence ID" value="NCU17500.1"/>
    <property type="molecule type" value="Genomic_DNA"/>
</dbReference>
<sequence length="99" mass="11493">MADRTFLEVVTNYVEKLDLYTNAITKAHGQHHPETFEVKELYEMIREKVKNAGENKPNLDSEFARLRKVTGNYTIPQDVCETYVATYKMLSEVDEAYQA</sequence>
<comment type="caution">
    <text evidence="1">The sequence shown here is derived from an EMBL/GenBank/DDBJ whole genome shotgun (WGS) entry which is preliminary data.</text>
</comment>
<name>A0ABX0A7S6_9BACI</name>
<dbReference type="Proteomes" id="UP000743899">
    <property type="component" value="Unassembled WGS sequence"/>
</dbReference>
<keyword evidence="2" id="KW-1185">Reference proteome</keyword>
<evidence type="ECO:0000313" key="1">
    <source>
        <dbReference type="EMBL" id="NCU17500.1"/>
    </source>
</evidence>
<gene>
    <name evidence="1" type="ORF">GW534_06935</name>
</gene>
<organism evidence="1 2">
    <name type="scientific">Pallidibacillus pasinlerensis</name>
    <dbReference type="NCBI Taxonomy" id="2703818"/>
    <lineage>
        <taxon>Bacteria</taxon>
        <taxon>Bacillati</taxon>
        <taxon>Bacillota</taxon>
        <taxon>Bacilli</taxon>
        <taxon>Bacillales</taxon>
        <taxon>Bacillaceae</taxon>
        <taxon>Pallidibacillus</taxon>
    </lineage>
</organism>
<proteinExistence type="predicted"/>